<comment type="caution">
    <text evidence="1">The sequence shown here is derived from an EMBL/GenBank/DDBJ whole genome shotgun (WGS) entry which is preliminary data.</text>
</comment>
<dbReference type="AlphaFoldDB" id="A0A4R0EKP2"/>
<dbReference type="Proteomes" id="UP000291380">
    <property type="component" value="Unassembled WGS sequence"/>
</dbReference>
<gene>
    <name evidence="1" type="ORF">E0H85_11585</name>
</gene>
<sequence>MSSSPNHLPVSIHPAIKHLNIRQISKLIATKIIETTALQMQFNNTFCQQLGVSEHLNTYQAVAYFTDNQYFEKYGFNKQGLINFQDLYGELLSIFYTVIHSE</sequence>
<accession>A0A4R0EKP2</accession>
<proteinExistence type="predicted"/>
<reference evidence="1 2" key="1">
    <citation type="submission" date="2019-02" db="EMBL/GenBank/DDBJ databases">
        <title>High diversity of culturable Acinetobacter species in natural soil and water ecosystems.</title>
        <authorList>
            <person name="Radolfova-Krizova L."/>
            <person name="Nemec A."/>
        </authorList>
    </citation>
    <scope>NUCLEOTIDE SEQUENCE [LARGE SCALE GENOMIC DNA]</scope>
    <source>
        <strain evidence="1 2">ANC 4281</strain>
    </source>
</reference>
<dbReference type="OrthoDB" id="6708552at2"/>
<evidence type="ECO:0000313" key="2">
    <source>
        <dbReference type="Proteomes" id="UP000291380"/>
    </source>
</evidence>
<dbReference type="RefSeq" id="WP_131271623.1">
    <property type="nucleotide sequence ID" value="NZ_SJOA01000015.1"/>
</dbReference>
<protein>
    <submittedName>
        <fullName evidence="1">Uncharacterized protein</fullName>
    </submittedName>
</protein>
<dbReference type="EMBL" id="SJOA01000015">
    <property type="protein sequence ID" value="TCB57923.1"/>
    <property type="molecule type" value="Genomic_DNA"/>
</dbReference>
<name>A0A4R0EKP2_9GAMM</name>
<evidence type="ECO:0000313" key="1">
    <source>
        <dbReference type="EMBL" id="TCB57923.1"/>
    </source>
</evidence>
<organism evidence="1 2">
    <name type="scientific">Acinetobacter terrae</name>
    <dbReference type="NCBI Taxonomy" id="2731247"/>
    <lineage>
        <taxon>Bacteria</taxon>
        <taxon>Pseudomonadati</taxon>
        <taxon>Pseudomonadota</taxon>
        <taxon>Gammaproteobacteria</taxon>
        <taxon>Moraxellales</taxon>
        <taxon>Moraxellaceae</taxon>
        <taxon>Acinetobacter</taxon>
        <taxon>Acinetobacter Taxon 24</taxon>
    </lineage>
</organism>